<organism evidence="10 11">
    <name type="scientific">Granulicella cerasi</name>
    <dbReference type="NCBI Taxonomy" id="741063"/>
    <lineage>
        <taxon>Bacteria</taxon>
        <taxon>Pseudomonadati</taxon>
        <taxon>Acidobacteriota</taxon>
        <taxon>Terriglobia</taxon>
        <taxon>Terriglobales</taxon>
        <taxon>Acidobacteriaceae</taxon>
        <taxon>Granulicella</taxon>
    </lineage>
</organism>
<keyword evidence="11" id="KW-1185">Reference proteome</keyword>
<evidence type="ECO:0000313" key="10">
    <source>
        <dbReference type="EMBL" id="MFC6645650.1"/>
    </source>
</evidence>
<feature type="transmembrane region" description="Helical" evidence="8">
    <location>
        <begin position="53"/>
        <end position="77"/>
    </location>
</feature>
<accession>A0ABW1ZB40</accession>
<keyword evidence="5 8" id="KW-0812">Transmembrane</keyword>
<comment type="subcellular location">
    <subcellularLocation>
        <location evidence="1">Cell membrane</location>
    </subcellularLocation>
</comment>
<evidence type="ECO:0000256" key="5">
    <source>
        <dbReference type="ARBA" id="ARBA00022692"/>
    </source>
</evidence>
<reference evidence="11" key="1">
    <citation type="journal article" date="2019" name="Int. J. Syst. Evol. Microbiol.">
        <title>The Global Catalogue of Microorganisms (GCM) 10K type strain sequencing project: providing services to taxonomists for standard genome sequencing and annotation.</title>
        <authorList>
            <consortium name="The Broad Institute Genomics Platform"/>
            <consortium name="The Broad Institute Genome Sequencing Center for Infectious Disease"/>
            <person name="Wu L."/>
            <person name="Ma J."/>
        </authorList>
    </citation>
    <scope>NUCLEOTIDE SEQUENCE [LARGE SCALE GENOMIC DNA]</scope>
    <source>
        <strain evidence="11">CGMCC 1.16026</strain>
    </source>
</reference>
<evidence type="ECO:0000259" key="9">
    <source>
        <dbReference type="Pfam" id="PF02397"/>
    </source>
</evidence>
<evidence type="ECO:0000256" key="7">
    <source>
        <dbReference type="ARBA" id="ARBA00023136"/>
    </source>
</evidence>
<proteinExistence type="inferred from homology"/>
<dbReference type="InterPro" id="IPR003362">
    <property type="entry name" value="Bact_transf"/>
</dbReference>
<protein>
    <submittedName>
        <fullName evidence="10">Sugar transferase</fullName>
    </submittedName>
</protein>
<dbReference type="PANTHER" id="PTHR30576">
    <property type="entry name" value="COLANIC BIOSYNTHESIS UDP-GLUCOSE LIPID CARRIER TRANSFERASE"/>
    <property type="match status" value="1"/>
</dbReference>
<evidence type="ECO:0000256" key="2">
    <source>
        <dbReference type="ARBA" id="ARBA00006464"/>
    </source>
</evidence>
<keyword evidence="3" id="KW-1003">Cell membrane</keyword>
<keyword evidence="4 10" id="KW-0808">Transferase</keyword>
<name>A0ABW1ZB40_9BACT</name>
<evidence type="ECO:0000256" key="3">
    <source>
        <dbReference type="ARBA" id="ARBA00022475"/>
    </source>
</evidence>
<evidence type="ECO:0000256" key="4">
    <source>
        <dbReference type="ARBA" id="ARBA00022679"/>
    </source>
</evidence>
<dbReference type="GO" id="GO:0016740">
    <property type="term" value="F:transferase activity"/>
    <property type="evidence" value="ECO:0007669"/>
    <property type="project" value="UniProtKB-KW"/>
</dbReference>
<dbReference type="Pfam" id="PF02397">
    <property type="entry name" value="Bac_transf"/>
    <property type="match status" value="1"/>
</dbReference>
<evidence type="ECO:0000256" key="8">
    <source>
        <dbReference type="SAM" id="Phobius"/>
    </source>
</evidence>
<dbReference type="EMBL" id="JBHSWI010000001">
    <property type="protein sequence ID" value="MFC6645650.1"/>
    <property type="molecule type" value="Genomic_DNA"/>
</dbReference>
<dbReference type="PANTHER" id="PTHR30576:SF4">
    <property type="entry name" value="UNDECAPRENYL-PHOSPHATE GALACTOSE PHOSPHOTRANSFERASE"/>
    <property type="match status" value="1"/>
</dbReference>
<keyword evidence="6 8" id="KW-1133">Transmembrane helix</keyword>
<sequence length="248" mass="28106">MSAETQEIQTERTSVLSSPTGFATEATWNAYSTPRPRVASPTRRFSYRVVKRAFDVLAVLAVSPILVPLFAVIALAVQLSSPGPVFFSHRRIRSHGDFFSMWKFRTMCVNSAEVLEEYLAKHPEARAEWRETHKLTKDPRVTRVGNFLRRTSLDELPQLWNVLTGSMSLVGPRPIVAAEVEKYGDEFAAYAAVKPGVTGLWQVSGRSNTSYDERVKYDRQYAQEWSLRMDLMILVRTVTSVWHGDGAY</sequence>
<comment type="similarity">
    <text evidence="2">Belongs to the bacterial sugar transferase family.</text>
</comment>
<evidence type="ECO:0000313" key="11">
    <source>
        <dbReference type="Proteomes" id="UP001596391"/>
    </source>
</evidence>
<comment type="caution">
    <text evidence="10">The sequence shown here is derived from an EMBL/GenBank/DDBJ whole genome shotgun (WGS) entry which is preliminary data.</text>
</comment>
<evidence type="ECO:0000256" key="6">
    <source>
        <dbReference type="ARBA" id="ARBA00022989"/>
    </source>
</evidence>
<feature type="domain" description="Bacterial sugar transferase" evidence="9">
    <location>
        <begin position="51"/>
        <end position="241"/>
    </location>
</feature>
<evidence type="ECO:0000256" key="1">
    <source>
        <dbReference type="ARBA" id="ARBA00004236"/>
    </source>
</evidence>
<dbReference type="Proteomes" id="UP001596391">
    <property type="component" value="Unassembled WGS sequence"/>
</dbReference>
<gene>
    <name evidence="10" type="ORF">ACFQBQ_08660</name>
</gene>
<dbReference type="RefSeq" id="WP_263372008.1">
    <property type="nucleotide sequence ID" value="NZ_JAGSYD010000003.1"/>
</dbReference>
<keyword evidence="7 8" id="KW-0472">Membrane</keyword>